<dbReference type="PANTHER" id="PTHR31672:SF10">
    <property type="entry name" value="F-BOX DOMAIN-CONTAINING PROTEIN"/>
    <property type="match status" value="1"/>
</dbReference>
<reference evidence="2" key="1">
    <citation type="submission" date="2018-02" db="EMBL/GenBank/DDBJ databases">
        <authorList>
            <person name="Cohen D.B."/>
            <person name="Kent A.D."/>
        </authorList>
    </citation>
    <scope>NUCLEOTIDE SEQUENCE</scope>
</reference>
<dbReference type="EMBL" id="OIVN01000174">
    <property type="protein sequence ID" value="SPC75679.1"/>
    <property type="molecule type" value="Genomic_DNA"/>
</dbReference>
<dbReference type="InterPro" id="IPR050796">
    <property type="entry name" value="SCF_F-box_component"/>
</dbReference>
<dbReference type="InterPro" id="IPR006527">
    <property type="entry name" value="F-box-assoc_dom_typ1"/>
</dbReference>
<dbReference type="CDD" id="cd22157">
    <property type="entry name" value="F-box_AtFBW1-like"/>
    <property type="match status" value="1"/>
</dbReference>
<dbReference type="InterPro" id="IPR001810">
    <property type="entry name" value="F-box_dom"/>
</dbReference>
<sequence>MSGYLPDGLIVNMLRRLPIKSIIRCMCVCKRWKSIICTHHFITSHLNFTLSNSPPQRIFRYFDINFDKLHLSLHSSYDSFPSDKIDLHCVHHLFNRFHRIVGSSYGLLCLTCDDPQSEDYQSYVLCNPSIPKAILLPLPNIRFETHGLLDQSRGFGYDPRTRDYKVVRVAYLDNPVHSLVEIYTLRTGAWRNVNAPGPHGLIHDKTVSVFLNGAVHWFGHTDPRAHEEEEDDTLRNVIVVFDMVHELFNRFIAVPECFKRVKHLRMRVAVVDGFLGLVPYSSIGMIDEVRTKSVWVMREYGVAESWTKLFDIKVEAEIERVVGFTNNGEVLVVRVANELLFSEPRSGTISIRCVGCNVEPLYLETFVESLLYWMQQMEFWEGGCFAHVIMFQFRGRIVYF</sequence>
<evidence type="ECO:0000259" key="1">
    <source>
        <dbReference type="PROSITE" id="PS50181"/>
    </source>
</evidence>
<name>A0A2N9EM88_FAGSY</name>
<dbReference type="InterPro" id="IPR017451">
    <property type="entry name" value="F-box-assoc_interact_dom"/>
</dbReference>
<dbReference type="InterPro" id="IPR036047">
    <property type="entry name" value="F-box-like_dom_sf"/>
</dbReference>
<proteinExistence type="predicted"/>
<accession>A0A2N9EM88</accession>
<dbReference type="PANTHER" id="PTHR31672">
    <property type="entry name" value="BNACNNG10540D PROTEIN"/>
    <property type="match status" value="1"/>
</dbReference>
<dbReference type="AlphaFoldDB" id="A0A2N9EM88"/>
<feature type="domain" description="F-box" evidence="1">
    <location>
        <begin position="1"/>
        <end position="45"/>
    </location>
</feature>
<dbReference type="NCBIfam" id="TIGR01640">
    <property type="entry name" value="F_box_assoc_1"/>
    <property type="match status" value="1"/>
</dbReference>
<dbReference type="SUPFAM" id="SSF81383">
    <property type="entry name" value="F-box domain"/>
    <property type="match status" value="1"/>
</dbReference>
<dbReference type="Gene3D" id="1.20.1280.50">
    <property type="match status" value="1"/>
</dbReference>
<dbReference type="SMART" id="SM00256">
    <property type="entry name" value="FBOX"/>
    <property type="match status" value="1"/>
</dbReference>
<organism evidence="2">
    <name type="scientific">Fagus sylvatica</name>
    <name type="common">Beechnut</name>
    <dbReference type="NCBI Taxonomy" id="28930"/>
    <lineage>
        <taxon>Eukaryota</taxon>
        <taxon>Viridiplantae</taxon>
        <taxon>Streptophyta</taxon>
        <taxon>Embryophyta</taxon>
        <taxon>Tracheophyta</taxon>
        <taxon>Spermatophyta</taxon>
        <taxon>Magnoliopsida</taxon>
        <taxon>eudicotyledons</taxon>
        <taxon>Gunneridae</taxon>
        <taxon>Pentapetalae</taxon>
        <taxon>rosids</taxon>
        <taxon>fabids</taxon>
        <taxon>Fagales</taxon>
        <taxon>Fagaceae</taxon>
        <taxon>Fagus</taxon>
    </lineage>
</organism>
<evidence type="ECO:0000313" key="2">
    <source>
        <dbReference type="EMBL" id="SPC75679.1"/>
    </source>
</evidence>
<dbReference type="Pfam" id="PF07734">
    <property type="entry name" value="FBA_1"/>
    <property type="match status" value="1"/>
</dbReference>
<protein>
    <recommendedName>
        <fullName evidence="1">F-box domain-containing protein</fullName>
    </recommendedName>
</protein>
<gene>
    <name evidence="2" type="ORF">FSB_LOCUS3561</name>
</gene>
<dbReference type="Pfam" id="PF00646">
    <property type="entry name" value="F-box"/>
    <property type="match status" value="1"/>
</dbReference>
<dbReference type="PROSITE" id="PS50181">
    <property type="entry name" value="FBOX"/>
    <property type="match status" value="1"/>
</dbReference>